<evidence type="ECO:0000259" key="2">
    <source>
        <dbReference type="Pfam" id="PF13005"/>
    </source>
</evidence>
<feature type="domain" description="Transposase IS66 zinc-finger binding" evidence="2">
    <location>
        <begin position="170"/>
        <end position="213"/>
    </location>
</feature>
<protein>
    <submittedName>
        <fullName evidence="5">IS66 family transposase</fullName>
    </submittedName>
</protein>
<dbReference type="PANTHER" id="PTHR33678">
    <property type="entry name" value="BLL1576 PROTEIN"/>
    <property type="match status" value="1"/>
</dbReference>
<comment type="caution">
    <text evidence="5">The sequence shown here is derived from an EMBL/GenBank/DDBJ whole genome shotgun (WGS) entry which is preliminary data.</text>
</comment>
<feature type="domain" description="Transposase IS66 central" evidence="1">
    <location>
        <begin position="227"/>
        <end position="509"/>
    </location>
</feature>
<dbReference type="EMBL" id="NCBC01000240">
    <property type="protein sequence ID" value="OYV80844.1"/>
    <property type="molecule type" value="Genomic_DNA"/>
</dbReference>
<feature type="domain" description="Transposase TnpC homeodomain" evidence="3">
    <location>
        <begin position="71"/>
        <end position="163"/>
    </location>
</feature>
<name>A0A257T621_9PROT</name>
<evidence type="ECO:0000259" key="1">
    <source>
        <dbReference type="Pfam" id="PF03050"/>
    </source>
</evidence>
<evidence type="ECO:0000313" key="6">
    <source>
        <dbReference type="Proteomes" id="UP000216779"/>
    </source>
</evidence>
<dbReference type="NCBIfam" id="NF033517">
    <property type="entry name" value="transpos_IS66"/>
    <property type="match status" value="1"/>
</dbReference>
<sequence length="561" mass="62622">MISTPPMPLPTSPDALRDLVLSLLQKQEEKEAEWAERARHIAQQEQAIAQRDAALAQKDQHIALRDETIARLESTIAKLQRWRFGRRSEKLSPDQISLWEEALDTEIAAMESLLETVLEESAAVAAAGPDGEKNDAVTVVPARPVRRHPGRMAIPAHLPRVEVHHDPKTCTCAQCGGPLETVGEEISEKLDYIPGHFQVIRHIRPKLACRPCGTIESPALPAQVIDKGLPTGRTVAHVMTAKHVDHLPLYRQETQYLRAGVPISRATLCSWLGRGEYWISIIAEACKMALLEGVILHADETPLPVLNPGSGKTDKAYLWVYRSQADAPHPIAVFDYAPDRKGIHPQNFLGDWKGILQTDDYGGYDALYRKEQVTEAGCWAHVRRHFYDVEQRGPSPVAQKALAWIAKLYGIEADIKESPPEQKAEARQQRAGPLLESFRAWLSETQMKVAPKSGIAKAIAYALKRWKALTLYLKEGRLSIDNNPVERALRGVAIGRKNFLFVGNDAGGERAASFYSIIETCKLNGIEPFAYLCDVLEKLPTWPNKKLHELLPWNWKKSALA</sequence>
<dbReference type="InterPro" id="IPR052344">
    <property type="entry name" value="Transposase-related"/>
</dbReference>
<gene>
    <name evidence="5" type="ORF">B7Z70_07490</name>
</gene>
<dbReference type="Pfam" id="PF13005">
    <property type="entry name" value="zf-IS66"/>
    <property type="match status" value="1"/>
</dbReference>
<organism evidence="5 6">
    <name type="scientific">Acidithiobacillus ferrivorans</name>
    <dbReference type="NCBI Taxonomy" id="160808"/>
    <lineage>
        <taxon>Bacteria</taxon>
        <taxon>Pseudomonadati</taxon>
        <taxon>Pseudomonadota</taxon>
        <taxon>Acidithiobacillia</taxon>
        <taxon>Acidithiobacillales</taxon>
        <taxon>Acidithiobacillaceae</taxon>
        <taxon>Acidithiobacillus</taxon>
    </lineage>
</organism>
<evidence type="ECO:0000313" key="5">
    <source>
        <dbReference type="EMBL" id="OYV80844.1"/>
    </source>
</evidence>
<proteinExistence type="predicted"/>
<dbReference type="Pfam" id="PF03050">
    <property type="entry name" value="DDE_Tnp_IS66"/>
    <property type="match status" value="1"/>
</dbReference>
<dbReference type="InterPro" id="IPR039552">
    <property type="entry name" value="IS66_C"/>
</dbReference>
<dbReference type="Pfam" id="PF13817">
    <property type="entry name" value="DDE_Tnp_IS66_C"/>
    <property type="match status" value="1"/>
</dbReference>
<dbReference type="PANTHER" id="PTHR33678:SF1">
    <property type="entry name" value="BLL1576 PROTEIN"/>
    <property type="match status" value="1"/>
</dbReference>
<dbReference type="InterPro" id="IPR004291">
    <property type="entry name" value="Transposase_IS66_central"/>
</dbReference>
<reference evidence="5 6" key="1">
    <citation type="submission" date="2017-03" db="EMBL/GenBank/DDBJ databases">
        <title>Lifting the veil on microbial sulfur biogeochemistry in mining wastewaters.</title>
        <authorList>
            <person name="Kantor R.S."/>
            <person name="Colenbrander Nelson T."/>
            <person name="Marshall S."/>
            <person name="Bennett D."/>
            <person name="Apte S."/>
            <person name="Camacho D."/>
            <person name="Thomas B.C."/>
            <person name="Warren L.A."/>
            <person name="Banfield J.F."/>
        </authorList>
    </citation>
    <scope>NUCLEOTIDE SEQUENCE [LARGE SCALE GENOMIC DNA]</scope>
    <source>
        <strain evidence="5">21-59-9</strain>
    </source>
</reference>
<dbReference type="Proteomes" id="UP000216779">
    <property type="component" value="Unassembled WGS sequence"/>
</dbReference>
<dbReference type="AlphaFoldDB" id="A0A257T621"/>
<dbReference type="InterPro" id="IPR024474">
    <property type="entry name" value="Znf_dom_IS66"/>
</dbReference>
<dbReference type="InterPro" id="IPR024463">
    <property type="entry name" value="Transposase_TnpC_homeodom"/>
</dbReference>
<accession>A0A257T621</accession>
<evidence type="ECO:0000259" key="3">
    <source>
        <dbReference type="Pfam" id="PF13007"/>
    </source>
</evidence>
<feature type="domain" description="Transposase IS66 C-terminal" evidence="4">
    <location>
        <begin position="516"/>
        <end position="553"/>
    </location>
</feature>
<dbReference type="Pfam" id="PF13007">
    <property type="entry name" value="LZ_Tnp_IS66"/>
    <property type="match status" value="1"/>
</dbReference>
<evidence type="ECO:0000259" key="4">
    <source>
        <dbReference type="Pfam" id="PF13817"/>
    </source>
</evidence>